<accession>A0A656HF37</accession>
<dbReference type="Pfam" id="PF11306">
    <property type="entry name" value="DUF3108"/>
    <property type="match status" value="1"/>
</dbReference>
<dbReference type="InterPro" id="IPR021457">
    <property type="entry name" value="DUF3108"/>
</dbReference>
<evidence type="ECO:0008006" key="4">
    <source>
        <dbReference type="Google" id="ProtNLM"/>
    </source>
</evidence>
<feature type="chain" id="PRO_5024936058" description="DUF3108 domain-containing protein" evidence="1">
    <location>
        <begin position="20"/>
        <end position="229"/>
    </location>
</feature>
<reference evidence="3" key="1">
    <citation type="journal article" date="2011" name="Stand. Genomic Sci.">
        <title>Genome sequence of the filamentous, gliding Thiothrix nivea neotype strain (JP2(T)).</title>
        <authorList>
            <person name="Lapidus A."/>
            <person name="Nolan M."/>
            <person name="Lucas S."/>
            <person name="Glavina Del Rio T."/>
            <person name="Tice H."/>
            <person name="Cheng J.F."/>
            <person name="Tapia R."/>
            <person name="Han C."/>
            <person name="Goodwin L."/>
            <person name="Pitluck S."/>
            <person name="Liolios K."/>
            <person name="Pagani I."/>
            <person name="Ivanova N."/>
            <person name="Huntemann M."/>
            <person name="Mavromatis K."/>
            <person name="Mikhailova N."/>
            <person name="Pati A."/>
            <person name="Chen A."/>
            <person name="Palaniappan K."/>
            <person name="Land M."/>
            <person name="Brambilla E.M."/>
            <person name="Rohde M."/>
            <person name="Abt B."/>
            <person name="Verbarg S."/>
            <person name="Goker M."/>
            <person name="Bristow J."/>
            <person name="Eisen J.A."/>
            <person name="Markowitz V."/>
            <person name="Hugenholtz P."/>
            <person name="Kyrpides N.C."/>
            <person name="Klenk H.P."/>
            <person name="Woyke T."/>
        </authorList>
    </citation>
    <scope>NUCLEOTIDE SEQUENCE [LARGE SCALE GENOMIC DNA]</scope>
    <source>
        <strain evidence="3">ATCC 35100 / DSM 5205 / JP2</strain>
    </source>
</reference>
<feature type="signal peptide" evidence="1">
    <location>
        <begin position="1"/>
        <end position="19"/>
    </location>
</feature>
<dbReference type="AlphaFoldDB" id="A0A656HF37"/>
<keyword evidence="3" id="KW-1185">Reference proteome</keyword>
<sequence precursor="true">MKYPLLALGLLLLANGAEAAPQAFQANYTVTAKGMNVGTMAANLSYTGNTYTYQKLTKANGLAALLSGDTLTERSTGSKNGENLIPTHYLNHHKNKRKDKKDELDFTSPTHVSGTFAGDAYTMDVPKGTLDAATLELYLMDALAANQPLAYKVVSHGKLQDYRFRKLGKETIKVPAGSYECETVEVVHKSGERQTTLWLAPELNYAIVQVSHTEDGDLIETRLSSYQPR</sequence>
<dbReference type="Proteomes" id="UP000005317">
    <property type="component" value="Unassembled WGS sequence"/>
</dbReference>
<proteinExistence type="predicted"/>
<keyword evidence="1" id="KW-0732">Signal</keyword>
<protein>
    <recommendedName>
        <fullName evidence="4">DUF3108 domain-containing protein</fullName>
    </recommendedName>
</protein>
<organism evidence="2 3">
    <name type="scientific">Thiothrix nivea (strain ATCC 35100 / DSM 5205 / JP2)</name>
    <dbReference type="NCBI Taxonomy" id="870187"/>
    <lineage>
        <taxon>Bacteria</taxon>
        <taxon>Pseudomonadati</taxon>
        <taxon>Pseudomonadota</taxon>
        <taxon>Gammaproteobacteria</taxon>
        <taxon>Thiotrichales</taxon>
        <taxon>Thiotrichaceae</taxon>
        <taxon>Thiothrix</taxon>
    </lineage>
</organism>
<evidence type="ECO:0000256" key="1">
    <source>
        <dbReference type="SAM" id="SignalP"/>
    </source>
</evidence>
<dbReference type="RefSeq" id="WP_002709438.1">
    <property type="nucleotide sequence ID" value="NZ_JH651384.1"/>
</dbReference>
<evidence type="ECO:0000313" key="2">
    <source>
        <dbReference type="EMBL" id="EIJ35538.1"/>
    </source>
</evidence>
<dbReference type="OrthoDB" id="6007799at2"/>
<dbReference type="EMBL" id="JH651384">
    <property type="protein sequence ID" value="EIJ35538.1"/>
    <property type="molecule type" value="Genomic_DNA"/>
</dbReference>
<evidence type="ECO:0000313" key="3">
    <source>
        <dbReference type="Proteomes" id="UP000005317"/>
    </source>
</evidence>
<gene>
    <name evidence="2" type="ORF">Thini_3012</name>
</gene>
<name>A0A656HF37_THINJ</name>